<accession>A0A150R4X1</accession>
<dbReference type="SUPFAM" id="SSF54593">
    <property type="entry name" value="Glyoxalase/Bleomycin resistance protein/Dihydroxybiphenyl dioxygenase"/>
    <property type="match status" value="1"/>
</dbReference>
<name>A0A150R4X1_SORCE</name>
<evidence type="ECO:0000259" key="1">
    <source>
        <dbReference type="PROSITE" id="PS51819"/>
    </source>
</evidence>
<dbReference type="AlphaFoldDB" id="A0A150R4X1"/>
<sequence>MTTNTPRKLFVNLSVRDLKRSMEFFSKLGFEFNPQFTDEKAACMVVSEEAYVMLLAESFFKTFTKKEICSTSTHTEGLFALSCSSRAEVDDMVKKAIAAGGSHALDPQDHGFMYGWSFYDVDGHHWEVMWMDPKAIQP</sequence>
<dbReference type="Pfam" id="PF00903">
    <property type="entry name" value="Glyoxalase"/>
    <property type="match status" value="1"/>
</dbReference>
<keyword evidence="2" id="KW-0223">Dioxygenase</keyword>
<organism evidence="2 3">
    <name type="scientific">Sorangium cellulosum</name>
    <name type="common">Polyangium cellulosum</name>
    <dbReference type="NCBI Taxonomy" id="56"/>
    <lineage>
        <taxon>Bacteria</taxon>
        <taxon>Pseudomonadati</taxon>
        <taxon>Myxococcota</taxon>
        <taxon>Polyangia</taxon>
        <taxon>Polyangiales</taxon>
        <taxon>Polyangiaceae</taxon>
        <taxon>Sorangium</taxon>
    </lineage>
</organism>
<comment type="caution">
    <text evidence="2">The sequence shown here is derived from an EMBL/GenBank/DDBJ whole genome shotgun (WGS) entry which is preliminary data.</text>
</comment>
<dbReference type="Proteomes" id="UP000075515">
    <property type="component" value="Unassembled WGS sequence"/>
</dbReference>
<dbReference type="PANTHER" id="PTHR36503">
    <property type="entry name" value="BLR2520 PROTEIN"/>
    <property type="match status" value="1"/>
</dbReference>
<dbReference type="EMBL" id="JEMC01004159">
    <property type="protein sequence ID" value="KYF75299.1"/>
    <property type="molecule type" value="Genomic_DNA"/>
</dbReference>
<proteinExistence type="predicted"/>
<evidence type="ECO:0000313" key="2">
    <source>
        <dbReference type="EMBL" id="KYF75299.1"/>
    </source>
</evidence>
<dbReference type="Gene3D" id="3.10.180.10">
    <property type="entry name" value="2,3-Dihydroxybiphenyl 1,2-Dioxygenase, domain 1"/>
    <property type="match status" value="1"/>
</dbReference>
<keyword evidence="2" id="KW-0560">Oxidoreductase</keyword>
<dbReference type="InterPro" id="IPR037523">
    <property type="entry name" value="VOC_core"/>
</dbReference>
<reference evidence="2 3" key="1">
    <citation type="submission" date="2014-02" db="EMBL/GenBank/DDBJ databases">
        <title>The small core and large imbalanced accessory genome model reveals a collaborative survival strategy of Sorangium cellulosum strains in nature.</title>
        <authorList>
            <person name="Han K."/>
            <person name="Peng R."/>
            <person name="Blom J."/>
            <person name="Li Y.-Z."/>
        </authorList>
    </citation>
    <scope>NUCLEOTIDE SEQUENCE [LARGE SCALE GENOMIC DNA]</scope>
    <source>
        <strain evidence="2 3">So0149</strain>
    </source>
</reference>
<dbReference type="InterPro" id="IPR004360">
    <property type="entry name" value="Glyas_Fos-R_dOase_dom"/>
</dbReference>
<protein>
    <submittedName>
        <fullName evidence="2">Extradiol dioxygenase</fullName>
    </submittedName>
</protein>
<dbReference type="PROSITE" id="PS51819">
    <property type="entry name" value="VOC"/>
    <property type="match status" value="1"/>
</dbReference>
<feature type="domain" description="VOC" evidence="1">
    <location>
        <begin position="7"/>
        <end position="131"/>
    </location>
</feature>
<dbReference type="PANTHER" id="PTHR36503:SF2">
    <property type="entry name" value="BLR2408 PROTEIN"/>
    <property type="match status" value="1"/>
</dbReference>
<evidence type="ECO:0000313" key="3">
    <source>
        <dbReference type="Proteomes" id="UP000075515"/>
    </source>
</evidence>
<dbReference type="InterPro" id="IPR029068">
    <property type="entry name" value="Glyas_Bleomycin-R_OHBP_Dase"/>
</dbReference>
<dbReference type="GO" id="GO:0051213">
    <property type="term" value="F:dioxygenase activity"/>
    <property type="evidence" value="ECO:0007669"/>
    <property type="project" value="UniProtKB-KW"/>
</dbReference>
<gene>
    <name evidence="2" type="ORF">BE18_41005</name>
</gene>